<keyword evidence="1" id="KW-0472">Membrane</keyword>
<evidence type="ECO:0000313" key="3">
    <source>
        <dbReference type="Proteomes" id="UP000236416"/>
    </source>
</evidence>
<dbReference type="RefSeq" id="WP_103317970.1">
    <property type="nucleotide sequence ID" value="NZ_PPTF01000017.1"/>
</dbReference>
<feature type="transmembrane region" description="Helical" evidence="1">
    <location>
        <begin position="41"/>
        <end position="66"/>
    </location>
</feature>
<evidence type="ECO:0000256" key="1">
    <source>
        <dbReference type="SAM" id="Phobius"/>
    </source>
</evidence>
<proteinExistence type="predicted"/>
<keyword evidence="1" id="KW-1133">Transmembrane helix</keyword>
<name>A0A2K4MRR2_9NEIS</name>
<accession>A0A2K4MRR2</accession>
<sequence length="71" mass="7924">MKNLIIRLRGNRKFGIAMLLASTLLFMAMSVLWRGGETESLLLRLLCPMLLLLAMAGQLLSLAALLQKPRK</sequence>
<gene>
    <name evidence="2" type="ORF">C2134_04770</name>
</gene>
<comment type="caution">
    <text evidence="2">The sequence shown here is derived from an EMBL/GenBank/DDBJ whole genome shotgun (WGS) entry which is preliminary data.</text>
</comment>
<feature type="transmembrane region" description="Helical" evidence="1">
    <location>
        <begin position="14"/>
        <end position="35"/>
    </location>
</feature>
<dbReference type="AlphaFoldDB" id="A0A2K4MRR2"/>
<dbReference type="Proteomes" id="UP000236416">
    <property type="component" value="Unassembled WGS sequence"/>
</dbReference>
<evidence type="ECO:0000313" key="2">
    <source>
        <dbReference type="EMBL" id="POA99788.1"/>
    </source>
</evidence>
<organism evidence="2 3">
    <name type="scientific">Chromobacterium sinusclupearum</name>
    <dbReference type="NCBI Taxonomy" id="2077146"/>
    <lineage>
        <taxon>Bacteria</taxon>
        <taxon>Pseudomonadati</taxon>
        <taxon>Pseudomonadota</taxon>
        <taxon>Betaproteobacteria</taxon>
        <taxon>Neisseriales</taxon>
        <taxon>Chromobacteriaceae</taxon>
        <taxon>Chromobacterium</taxon>
    </lineage>
</organism>
<protein>
    <submittedName>
        <fullName evidence="2">Uncharacterized protein</fullName>
    </submittedName>
</protein>
<reference evidence="2 3" key="1">
    <citation type="submission" date="2018-01" db="EMBL/GenBank/DDBJ databases">
        <title>Genomic Sequence of Chromobacterium MWU13-2610 from wild cranberry bogs within the Cape Cod National Seashore.</title>
        <authorList>
            <person name="O'Hara-Hanley K."/>
            <person name="Soby S."/>
            <person name="Harrison A."/>
        </authorList>
    </citation>
    <scope>NUCLEOTIDE SEQUENCE [LARGE SCALE GENOMIC DNA]</scope>
    <source>
        <strain evidence="2 3">MWU13-2610</strain>
    </source>
</reference>
<dbReference type="EMBL" id="PPTF01000017">
    <property type="protein sequence ID" value="POA99788.1"/>
    <property type="molecule type" value="Genomic_DNA"/>
</dbReference>
<keyword evidence="1" id="KW-0812">Transmembrane</keyword>
<keyword evidence="3" id="KW-1185">Reference proteome</keyword>